<keyword evidence="3" id="KW-1185">Reference proteome</keyword>
<feature type="region of interest" description="Disordered" evidence="1">
    <location>
        <begin position="57"/>
        <end position="78"/>
    </location>
</feature>
<dbReference type="RefSeq" id="XP_035548740.1">
    <property type="nucleotide sequence ID" value="XM_035692847.1"/>
</dbReference>
<evidence type="ECO:0000256" key="1">
    <source>
        <dbReference type="SAM" id="MobiDB-lite"/>
    </source>
</evidence>
<dbReference type="GO" id="GO:0004190">
    <property type="term" value="F:aspartic-type endopeptidase activity"/>
    <property type="evidence" value="ECO:0007669"/>
    <property type="project" value="InterPro"/>
</dbReference>
<dbReference type="GeneID" id="118349222"/>
<reference evidence="4" key="1">
    <citation type="submission" date="2025-08" db="UniProtKB">
        <authorList>
            <consortium name="RefSeq"/>
        </authorList>
    </citation>
    <scope>IDENTIFICATION</scope>
    <source>
        <tissue evidence="4">Leaves</tissue>
    </source>
</reference>
<proteinExistence type="predicted"/>
<dbReference type="PANTHER" id="PTHR15503">
    <property type="entry name" value="LDOC1 RELATED"/>
    <property type="match status" value="1"/>
</dbReference>
<dbReference type="PROSITE" id="PS00141">
    <property type="entry name" value="ASP_PROTEASE"/>
    <property type="match status" value="1"/>
</dbReference>
<name>A0A6P9EJX4_JUGRE</name>
<evidence type="ECO:0000259" key="2">
    <source>
        <dbReference type="Pfam" id="PF03732"/>
    </source>
</evidence>
<organism evidence="3 4">
    <name type="scientific">Juglans regia</name>
    <name type="common">English walnut</name>
    <dbReference type="NCBI Taxonomy" id="51240"/>
    <lineage>
        <taxon>Eukaryota</taxon>
        <taxon>Viridiplantae</taxon>
        <taxon>Streptophyta</taxon>
        <taxon>Embryophyta</taxon>
        <taxon>Tracheophyta</taxon>
        <taxon>Spermatophyta</taxon>
        <taxon>Magnoliopsida</taxon>
        <taxon>eudicotyledons</taxon>
        <taxon>Gunneridae</taxon>
        <taxon>Pentapetalae</taxon>
        <taxon>rosids</taxon>
        <taxon>fabids</taxon>
        <taxon>Fagales</taxon>
        <taxon>Juglandaceae</taxon>
        <taxon>Juglans</taxon>
    </lineage>
</organism>
<gene>
    <name evidence="4" type="primary">LOC118349222</name>
</gene>
<dbReference type="InParanoid" id="A0A6P9EJX4"/>
<dbReference type="InterPro" id="IPR032567">
    <property type="entry name" value="RTL1-rel"/>
</dbReference>
<evidence type="ECO:0000313" key="4">
    <source>
        <dbReference type="RefSeq" id="XP_035548740.1"/>
    </source>
</evidence>
<dbReference type="Pfam" id="PF08284">
    <property type="entry name" value="RVP_2"/>
    <property type="match status" value="1"/>
</dbReference>
<feature type="domain" description="Retrotransposon gag" evidence="2">
    <location>
        <begin position="125"/>
        <end position="214"/>
    </location>
</feature>
<dbReference type="SUPFAM" id="SSF50630">
    <property type="entry name" value="Acid proteases"/>
    <property type="match status" value="1"/>
</dbReference>
<dbReference type="CDD" id="cd00303">
    <property type="entry name" value="retropepsin_like"/>
    <property type="match status" value="1"/>
</dbReference>
<dbReference type="Proteomes" id="UP000235220">
    <property type="component" value="Chromosome 8"/>
</dbReference>
<dbReference type="SUPFAM" id="SSF56672">
    <property type="entry name" value="DNA/RNA polymerases"/>
    <property type="match status" value="1"/>
</dbReference>
<dbReference type="Gene3D" id="3.10.10.10">
    <property type="entry name" value="HIV Type 1 Reverse Transcriptase, subunit A, domain 1"/>
    <property type="match status" value="1"/>
</dbReference>
<dbReference type="InterPro" id="IPR005162">
    <property type="entry name" value="Retrotrans_gag_dom"/>
</dbReference>
<dbReference type="InterPro" id="IPR021109">
    <property type="entry name" value="Peptidase_aspartic_dom_sf"/>
</dbReference>
<dbReference type="Gene3D" id="2.40.70.10">
    <property type="entry name" value="Acid Proteases"/>
    <property type="match status" value="1"/>
</dbReference>
<dbReference type="OrthoDB" id="1738534at2759"/>
<protein>
    <submittedName>
        <fullName evidence="4">Uncharacterized protein LOC118349222</fullName>
    </submittedName>
</protein>
<accession>A0A6P9EJX4</accession>
<dbReference type="GO" id="GO:0006508">
    <property type="term" value="P:proteolysis"/>
    <property type="evidence" value="ECO:0007669"/>
    <property type="project" value="InterPro"/>
</dbReference>
<dbReference type="KEGG" id="jre:118349222"/>
<dbReference type="Pfam" id="PF03732">
    <property type="entry name" value="Retrotrans_gag"/>
    <property type="match status" value="1"/>
</dbReference>
<feature type="compositionally biased region" description="Basic and acidic residues" evidence="1">
    <location>
        <begin position="57"/>
        <end position="66"/>
    </location>
</feature>
<dbReference type="AlphaFoldDB" id="A0A6P9EJX4"/>
<sequence length="616" mass="69511">MAEGTRINQLQESLSGLKKSTESQLQTLETEVLALKRQSDAVVHQLAALTVEIQKKNAENPNREESSSGMNRNRQEGFGEVNGEIVARSVRISFPSFQGEDPLGWLYKVNQFFLFYNTPPHHKVRLASFHMEGKAMVWFQEIESTGTFIDWEGFVRVFLARFGPNSYDDPMETLTRLRQTGSVEEYKVEFEAISNRLRRLSDSHKLSCFLSGLKDEIRFQVRMFNPPDLLAAFSLAKLQEEHLKSSKKGVKNFLTTNTESGIHRGQGNYQGIGGGKAIVPVQKINAGQMKERRDKGLCYYCDSKWNPGHKCKNPKLFLIEEVEEEEGGMFESRPQMVMVQEGEEEMVRVEEPLKPEISLHALIGSSNPRTMRVMGRVNGQGIVILIDSGSTHNFLDSGVARRVKLPICADKKVKVRVANGDQVVSEGLGKNVKVLVQGNAFTIDLFVMELVGCHMVLGIQWLQSLGTITWNFKKLTMRFLGQGQEVMLQGLISSQFIEEGSYNKISNLEKKGVILQMINQEDKEEEQNMSQNMRAVLEQFSDVFQEPKGLPPIRTHDHAINLLPGAKPVSVRPYRYPFFQKDEIEKIVKELLGTGVIKPSHSSYSSPVLLVRKADG</sequence>
<dbReference type="InterPro" id="IPR043502">
    <property type="entry name" value="DNA/RNA_pol_sf"/>
</dbReference>
<dbReference type="PANTHER" id="PTHR15503:SF22">
    <property type="entry name" value="TRANSPOSON TY3-I GAG POLYPROTEIN"/>
    <property type="match status" value="1"/>
</dbReference>
<dbReference type="InterPro" id="IPR001969">
    <property type="entry name" value="Aspartic_peptidase_AS"/>
</dbReference>
<evidence type="ECO:0000313" key="3">
    <source>
        <dbReference type="Proteomes" id="UP000235220"/>
    </source>
</evidence>